<keyword evidence="2" id="KW-0808">Transferase</keyword>
<organism evidence="2 3">
    <name type="scientific">Pseudomonas fluorescens</name>
    <dbReference type="NCBI Taxonomy" id="294"/>
    <lineage>
        <taxon>Bacteria</taxon>
        <taxon>Pseudomonadati</taxon>
        <taxon>Pseudomonadota</taxon>
        <taxon>Gammaproteobacteria</taxon>
        <taxon>Pseudomonadales</taxon>
        <taxon>Pseudomonadaceae</taxon>
        <taxon>Pseudomonas</taxon>
    </lineage>
</organism>
<evidence type="ECO:0000313" key="3">
    <source>
        <dbReference type="Proteomes" id="UP000692896"/>
    </source>
</evidence>
<gene>
    <name evidence="2" type="ORF">J7E47_01675</name>
</gene>
<evidence type="ECO:0000259" key="1">
    <source>
        <dbReference type="PROSITE" id="PS51186"/>
    </source>
</evidence>
<reference evidence="2" key="1">
    <citation type="submission" date="2021-03" db="EMBL/GenBank/DDBJ databases">
        <title>Genomic analysis provides insights into the functional capacity of soil bacteria communities inhabiting an altitudinal gradient in the Atacama Desert.</title>
        <authorList>
            <person name="Gonzalez M."/>
            <person name="Maldonado J."/>
            <person name="Maza F."/>
            <person name="Hodar C."/>
            <person name="Cortes M."/>
            <person name="Palma R."/>
            <person name="Andreani C."/>
            <person name="Gaete A."/>
            <person name="Vasquez-Dean J."/>
            <person name="Acuna V."/>
            <person name="Aguado M."/>
            <person name="Mandakovic D."/>
            <person name="Latorre M."/>
            <person name="Orellana A."/>
            <person name="Gutierrez R."/>
            <person name="Montecino M."/>
            <person name="Allende M."/>
            <person name="Maass A."/>
            <person name="Cambiazo V."/>
        </authorList>
    </citation>
    <scope>NUCLEOTIDE SEQUENCE</scope>
    <source>
        <strain evidence="2">ISL-25</strain>
    </source>
</reference>
<dbReference type="InterPro" id="IPR052564">
    <property type="entry name" value="N-acetyltrans/Recomb-assoc"/>
</dbReference>
<keyword evidence="2" id="KW-0012">Acyltransferase</keyword>
<sequence>MQAHIRLAIPEDAEAISNVVISALRQSNANDYPPEVIAQVERSFSVQAVQLLMELRRVYVASVDQCVVATASLDGGVVRSVFVEPRCQGEGIGKQLMSVICSAALDRDLDVLHVPSSITAEGFYTALGFQKVRDELHGAERTIIMRKWLLK</sequence>
<dbReference type="Pfam" id="PF13673">
    <property type="entry name" value="Acetyltransf_10"/>
    <property type="match status" value="1"/>
</dbReference>
<comment type="caution">
    <text evidence="2">The sequence shown here is derived from an EMBL/GenBank/DDBJ whole genome shotgun (WGS) entry which is preliminary data.</text>
</comment>
<accession>A0A944DEG2</accession>
<dbReference type="InterPro" id="IPR016181">
    <property type="entry name" value="Acyl_CoA_acyltransferase"/>
</dbReference>
<dbReference type="InterPro" id="IPR000182">
    <property type="entry name" value="GNAT_dom"/>
</dbReference>
<proteinExistence type="predicted"/>
<dbReference type="CDD" id="cd04301">
    <property type="entry name" value="NAT_SF"/>
    <property type="match status" value="1"/>
</dbReference>
<dbReference type="GO" id="GO:0016747">
    <property type="term" value="F:acyltransferase activity, transferring groups other than amino-acyl groups"/>
    <property type="evidence" value="ECO:0007669"/>
    <property type="project" value="InterPro"/>
</dbReference>
<dbReference type="AlphaFoldDB" id="A0A944DEG2"/>
<dbReference type="SUPFAM" id="SSF55729">
    <property type="entry name" value="Acyl-CoA N-acyltransferases (Nat)"/>
    <property type="match status" value="1"/>
</dbReference>
<feature type="domain" description="N-acetyltransferase" evidence="1">
    <location>
        <begin position="3"/>
        <end position="150"/>
    </location>
</feature>
<protein>
    <submittedName>
        <fullName evidence="2">GNAT family N-acetyltransferase</fullName>
        <ecNumber evidence="2">2.3.1.-</ecNumber>
    </submittedName>
</protein>
<dbReference type="PANTHER" id="PTHR43451">
    <property type="entry name" value="ACETYLTRANSFERASE (GNAT) FAMILY PROTEIN"/>
    <property type="match status" value="1"/>
</dbReference>
<name>A0A944DEG2_PSEFL</name>
<dbReference type="PROSITE" id="PS51186">
    <property type="entry name" value="GNAT"/>
    <property type="match status" value="1"/>
</dbReference>
<dbReference type="EC" id="2.3.1.-" evidence="2"/>
<dbReference type="Proteomes" id="UP000692896">
    <property type="component" value="Unassembled WGS sequence"/>
</dbReference>
<dbReference type="Gene3D" id="3.40.630.30">
    <property type="match status" value="1"/>
</dbReference>
<evidence type="ECO:0000313" key="2">
    <source>
        <dbReference type="EMBL" id="MBT2327427.1"/>
    </source>
</evidence>
<dbReference type="EMBL" id="JAGGOB010000004">
    <property type="protein sequence ID" value="MBT2327427.1"/>
    <property type="molecule type" value="Genomic_DNA"/>
</dbReference>
<dbReference type="PANTHER" id="PTHR43451:SF1">
    <property type="entry name" value="ACETYLTRANSFERASE"/>
    <property type="match status" value="1"/>
</dbReference>
<dbReference type="RefSeq" id="WP_214913314.1">
    <property type="nucleotide sequence ID" value="NZ_JAGGNX010000003.1"/>
</dbReference>